<evidence type="ECO:0000259" key="1">
    <source>
        <dbReference type="Pfam" id="PF08245"/>
    </source>
</evidence>
<reference evidence="3" key="1">
    <citation type="journal article" date="2020" name="bioRxiv">
        <title>A rank-normalized archaeal taxonomy based on genome phylogeny resolves widespread incomplete and uneven classifications.</title>
        <authorList>
            <person name="Rinke C."/>
            <person name="Chuvochina M."/>
            <person name="Mussig A.J."/>
            <person name="Chaumeil P.-A."/>
            <person name="Waite D.W."/>
            <person name="Whitman W.B."/>
            <person name="Parks D.H."/>
            <person name="Hugenholtz P."/>
        </authorList>
    </citation>
    <scope>NUCLEOTIDE SEQUENCE [LARGE SCALE GENOMIC DNA]</scope>
</reference>
<dbReference type="Proteomes" id="UP000538031">
    <property type="component" value="Unassembled WGS sequence"/>
</dbReference>
<dbReference type="Gene3D" id="3.40.1190.10">
    <property type="entry name" value="Mur-like, catalytic domain"/>
    <property type="match status" value="1"/>
</dbReference>
<dbReference type="InterPro" id="IPR036565">
    <property type="entry name" value="Mur-like_cat_sf"/>
</dbReference>
<dbReference type="GO" id="GO:0005524">
    <property type="term" value="F:ATP binding"/>
    <property type="evidence" value="ECO:0007669"/>
    <property type="project" value="InterPro"/>
</dbReference>
<name>A0A7J4MX33_METTF</name>
<dbReference type="GO" id="GO:0016881">
    <property type="term" value="F:acid-amino acid ligase activity"/>
    <property type="evidence" value="ECO:0007669"/>
    <property type="project" value="InterPro"/>
</dbReference>
<dbReference type="AlphaFoldDB" id="A0A7J4MX33"/>
<dbReference type="InterPro" id="IPR013221">
    <property type="entry name" value="Mur_ligase_cen"/>
</dbReference>
<evidence type="ECO:0000313" key="2">
    <source>
        <dbReference type="EMBL" id="HIH65217.1"/>
    </source>
</evidence>
<sequence length="439" mass="48842">MSMKFNISRPLVTDLTHGGVTIALEMRKHFPDVMAWDFYGTLGDDDREMLIEKGVDVVEGPVNGSTVIAPVHCPVRSDLTHHEITGWLLGSWRREKGVPVVEVTGVKGKTSTVWILRSIMGDLEPLVLSSLGSWAGDELLRRDISIAPASIIETVNLAEHHDYGAAIFEVSLGGTGLADVGVLTNIAEDYGIRRGTSRASRAKEQIFRSRLVCCEYRAFWRHYSRFQERTNTFSVRDTEATLHVDDVNYGLESTEATLDATGLKTLAGDHLDAEFRIETFAPAEHQLSNVLAAASAALTLGFDVEDVQRGVKDYHGIPGRTSMRQLKGTTIIEEINPGLNVRAIEYTLKMAMELPDPIIILGGRYGVTCEEIDEARLSETLSNYDLKFIFTDELGYSIMRRSGMDGIYFKNPEDALRVGLNHRTVVLIYRSEYGDLTKR</sequence>
<dbReference type="SUPFAM" id="SSF53623">
    <property type="entry name" value="MurD-like peptide ligases, catalytic domain"/>
    <property type="match status" value="1"/>
</dbReference>
<dbReference type="Pfam" id="PF08245">
    <property type="entry name" value="Mur_ligase_M"/>
    <property type="match status" value="1"/>
</dbReference>
<accession>A0A7J4MX33</accession>
<organism evidence="2 3">
    <name type="scientific">Methanothermobacter thermautotrophicus</name>
    <name type="common">Methanobacterium thermoformicicum</name>
    <dbReference type="NCBI Taxonomy" id="145262"/>
    <lineage>
        <taxon>Archaea</taxon>
        <taxon>Methanobacteriati</taxon>
        <taxon>Methanobacteriota</taxon>
        <taxon>Methanomada group</taxon>
        <taxon>Methanobacteria</taxon>
        <taxon>Methanobacteriales</taxon>
        <taxon>Methanobacteriaceae</taxon>
        <taxon>Methanothermobacter</taxon>
    </lineage>
</organism>
<dbReference type="EMBL" id="DUHT01000069">
    <property type="protein sequence ID" value="HIH65217.1"/>
    <property type="molecule type" value="Genomic_DNA"/>
</dbReference>
<dbReference type="NCBIfam" id="NF033197">
    <property type="entry name" value="F430_CfbE"/>
    <property type="match status" value="1"/>
</dbReference>
<feature type="domain" description="Mur ligase central" evidence="1">
    <location>
        <begin position="103"/>
        <end position="297"/>
    </location>
</feature>
<dbReference type="PANTHER" id="PTHR23135:SF4">
    <property type="entry name" value="UDP-N-ACETYLMURAMOYL-L-ALANYL-D-GLUTAMATE--2,6-DIAMINOPIMELATE LIGASE MURE HOMOLOG, CHLOROPLASTIC"/>
    <property type="match status" value="1"/>
</dbReference>
<evidence type="ECO:0000313" key="3">
    <source>
        <dbReference type="Proteomes" id="UP000538031"/>
    </source>
</evidence>
<dbReference type="PANTHER" id="PTHR23135">
    <property type="entry name" value="MUR LIGASE FAMILY MEMBER"/>
    <property type="match status" value="1"/>
</dbReference>
<protein>
    <submittedName>
        <fullName evidence="2">Coenzyme F430 synthase</fullName>
    </submittedName>
</protein>
<gene>
    <name evidence="2" type="primary">cfbE</name>
    <name evidence="2" type="ORF">HA285_06445</name>
</gene>
<comment type="caution">
    <text evidence="2">The sequence shown here is derived from an EMBL/GenBank/DDBJ whole genome shotgun (WGS) entry which is preliminary data.</text>
</comment>
<proteinExistence type="predicted"/>